<gene>
    <name evidence="1" type="ORF">RBSWK_01043</name>
</gene>
<comment type="caution">
    <text evidence="1">The sequence shown here is derived from an EMBL/GenBank/DDBJ whole genome shotgun (WGS) entry which is preliminary data.</text>
</comment>
<reference evidence="1 2" key="1">
    <citation type="journal article" date="2013" name="Mar. Genomics">
        <title>Expression of sulfatases in Rhodopirellula baltica and the diversity of sulfatases in the genus Rhodopirellula.</title>
        <authorList>
            <person name="Wegner C.E."/>
            <person name="Richter-Heitmann T."/>
            <person name="Klindworth A."/>
            <person name="Klockow C."/>
            <person name="Richter M."/>
            <person name="Achstetter T."/>
            <person name="Glockner F.O."/>
            <person name="Harder J."/>
        </authorList>
    </citation>
    <scope>NUCLEOTIDE SEQUENCE [LARGE SCALE GENOMIC DNA]</scope>
    <source>
        <strain evidence="1 2">SWK14</strain>
    </source>
</reference>
<dbReference type="SUPFAM" id="SSF50939">
    <property type="entry name" value="Sialidases"/>
    <property type="match status" value="1"/>
</dbReference>
<protein>
    <submittedName>
        <fullName evidence="1">Uncharacterized protein</fullName>
    </submittedName>
</protein>
<evidence type="ECO:0000313" key="1">
    <source>
        <dbReference type="EMBL" id="ELP35043.1"/>
    </source>
</evidence>
<dbReference type="InterPro" id="IPR036278">
    <property type="entry name" value="Sialidase_sf"/>
</dbReference>
<dbReference type="Gene3D" id="2.120.10.10">
    <property type="match status" value="1"/>
</dbReference>
<evidence type="ECO:0000313" key="2">
    <source>
        <dbReference type="Proteomes" id="UP000010959"/>
    </source>
</evidence>
<dbReference type="EMBL" id="AMWG01000021">
    <property type="protein sequence ID" value="ELP35043.1"/>
    <property type="molecule type" value="Genomic_DNA"/>
</dbReference>
<accession>L7CM63</accession>
<dbReference type="PATRIC" id="fig|993516.3.peg.1097"/>
<name>L7CM63_RHOBT</name>
<organism evidence="1 2">
    <name type="scientific">Rhodopirellula baltica SWK14</name>
    <dbReference type="NCBI Taxonomy" id="993516"/>
    <lineage>
        <taxon>Bacteria</taxon>
        <taxon>Pseudomonadati</taxon>
        <taxon>Planctomycetota</taxon>
        <taxon>Planctomycetia</taxon>
        <taxon>Pirellulales</taxon>
        <taxon>Pirellulaceae</taxon>
        <taxon>Rhodopirellula</taxon>
    </lineage>
</organism>
<proteinExistence type="predicted"/>
<dbReference type="CDD" id="cd15482">
    <property type="entry name" value="Sialidase_non-viral"/>
    <property type="match status" value="2"/>
</dbReference>
<sequence>MLFSDGYNVGPPSTAPPRLSVMKSSFHCLRLPLVFLALTLPISHGQNNASATEDPAEETEERNLNQQTLSAIYLTANDLSIATGKPSLVIMSKGSTHIPVWSLSGGTKGQSVAGIVNGLPSECHAVKVEIIVTSTDAGTSPDLEDVYRVHLSQMVEDAPFTTGYTLGKPVRTPLPAGPLHSRTIVLESYSEVAPNAPLTVRIQREPGLPGDTFTRPTGLAVVKVTPLNAPAEAHVVQDVSGYNSWPMTQAIGEKLVCTYSRGSAHSINEDARAVYARTSVDGGKSWTAETVVANTPGFGEVTVGKGLDSTGAMLLWVRRVGKQRHHDLYRTTDGVSFTLMATPELAIQPMQITDVFAVPDVGLMALWFAGNYSDQTVHSWGVMTSPDDGVTWTQTPVESGLLKADWPTEPSAVYLGDGRILAVARTESGPAQFQMISTDNGATWKRQQTNIGDIYASTPSLILDAETGLLSNYYYERGRGILRRRVVDPDLVFENPLHWPASEAVATGSPLPWDSGNANATVIGDTHYVSFYSGKAPDTAVMLSELPRPTAAP</sequence>
<dbReference type="AlphaFoldDB" id="L7CM63"/>
<dbReference type="Proteomes" id="UP000010959">
    <property type="component" value="Unassembled WGS sequence"/>
</dbReference>